<evidence type="ECO:0000313" key="2">
    <source>
        <dbReference type="EMBL" id="GBE88204.1"/>
    </source>
</evidence>
<proteinExistence type="predicted"/>
<evidence type="ECO:0000256" key="1">
    <source>
        <dbReference type="SAM" id="MobiDB-lite"/>
    </source>
</evidence>
<dbReference type="GeneID" id="38785121"/>
<dbReference type="AlphaFoldDB" id="A0A401H1B2"/>
<dbReference type="EMBL" id="BFAD01000013">
    <property type="protein sequence ID" value="GBE88204.1"/>
    <property type="molecule type" value="Genomic_DNA"/>
</dbReference>
<comment type="caution">
    <text evidence="2">The sequence shown here is derived from an EMBL/GenBank/DDBJ whole genome shotgun (WGS) entry which is preliminary data.</text>
</comment>
<keyword evidence="3" id="KW-1185">Reference proteome</keyword>
<protein>
    <submittedName>
        <fullName evidence="2">Uncharacterized protein</fullName>
    </submittedName>
</protein>
<organism evidence="2 3">
    <name type="scientific">Sparassis crispa</name>
    <dbReference type="NCBI Taxonomy" id="139825"/>
    <lineage>
        <taxon>Eukaryota</taxon>
        <taxon>Fungi</taxon>
        <taxon>Dikarya</taxon>
        <taxon>Basidiomycota</taxon>
        <taxon>Agaricomycotina</taxon>
        <taxon>Agaricomycetes</taxon>
        <taxon>Polyporales</taxon>
        <taxon>Sparassidaceae</taxon>
        <taxon>Sparassis</taxon>
    </lineage>
</organism>
<dbReference type="RefSeq" id="XP_027619117.1">
    <property type="nucleotide sequence ID" value="XM_027763316.1"/>
</dbReference>
<reference evidence="2 3" key="1">
    <citation type="journal article" date="2018" name="Sci. Rep.">
        <title>Genome sequence of the cauliflower mushroom Sparassis crispa (Hanabiratake) and its association with beneficial usage.</title>
        <authorList>
            <person name="Kiyama R."/>
            <person name="Furutani Y."/>
            <person name="Kawaguchi K."/>
            <person name="Nakanishi T."/>
        </authorList>
    </citation>
    <scope>NUCLEOTIDE SEQUENCE [LARGE SCALE GENOMIC DNA]</scope>
</reference>
<gene>
    <name evidence="2" type="ORF">SCP_1300180</name>
</gene>
<accession>A0A401H1B2</accession>
<dbReference type="InParanoid" id="A0A401H1B2"/>
<sequence length="289" mass="31482">MAQCHEDVAVLCPHPILGGAAYLRSDSPKSEVTTPPMSPMVDTSLPPSSPITSPALCHCGRPPLDSGNVSVLVVCKGSDIPLVIPARGILRHDYLKFTFKQSFIETVLVDDVRGLLPYQRYCPHLRKFTDYPKHADKQYLLPGDILIYHEKGSTWRSTEAQISNIQAAVSTHLPALLATVDTFVKSDPNTPSSSSSGSRYIPSTPSTSGNSKAGSSLSSSTRVGKCALSPNMEMEGRRSKQMDNSKAREVTDYDIELTDNEVEAKIVPNDDVPGEVIKIVEGKEIHYIM</sequence>
<feature type="compositionally biased region" description="Basic and acidic residues" evidence="1">
    <location>
        <begin position="234"/>
        <end position="248"/>
    </location>
</feature>
<feature type="region of interest" description="Disordered" evidence="1">
    <location>
        <begin position="186"/>
        <end position="248"/>
    </location>
</feature>
<dbReference type="Proteomes" id="UP000287166">
    <property type="component" value="Unassembled WGS sequence"/>
</dbReference>
<dbReference type="OrthoDB" id="2757877at2759"/>
<name>A0A401H1B2_9APHY</name>
<feature type="compositionally biased region" description="Low complexity" evidence="1">
    <location>
        <begin position="186"/>
        <end position="220"/>
    </location>
</feature>
<evidence type="ECO:0000313" key="3">
    <source>
        <dbReference type="Proteomes" id="UP000287166"/>
    </source>
</evidence>